<sequence length="132" mass="14792">MRSPLTITRQKTDAHKIADVLGGEMSGYLSQLLKSAKFFSKQVMKKQKRTTAAKQISPIPEGQDIYIGNLVTRWKGSKFEGPYPVTQSTLTAVKVEGRKPWIHLLDIRLAPALCQTSPLVQELLEESDPKEK</sequence>
<dbReference type="AlphaFoldDB" id="A0AAV7VRC1"/>
<evidence type="ECO:0000313" key="1">
    <source>
        <dbReference type="EMBL" id="KAJ1204230.1"/>
    </source>
</evidence>
<dbReference type="EMBL" id="JANPWB010000003">
    <property type="protein sequence ID" value="KAJ1204230.1"/>
    <property type="molecule type" value="Genomic_DNA"/>
</dbReference>
<evidence type="ECO:0008006" key="3">
    <source>
        <dbReference type="Google" id="ProtNLM"/>
    </source>
</evidence>
<gene>
    <name evidence="1" type="ORF">NDU88_008011</name>
</gene>
<keyword evidence="2" id="KW-1185">Reference proteome</keyword>
<dbReference type="Gene3D" id="2.30.30.850">
    <property type="match status" value="1"/>
</dbReference>
<comment type="caution">
    <text evidence="1">The sequence shown here is derived from an EMBL/GenBank/DDBJ whole genome shotgun (WGS) entry which is preliminary data.</text>
</comment>
<organism evidence="1 2">
    <name type="scientific">Pleurodeles waltl</name>
    <name type="common">Iberian ribbed newt</name>
    <dbReference type="NCBI Taxonomy" id="8319"/>
    <lineage>
        <taxon>Eukaryota</taxon>
        <taxon>Metazoa</taxon>
        <taxon>Chordata</taxon>
        <taxon>Craniata</taxon>
        <taxon>Vertebrata</taxon>
        <taxon>Euteleostomi</taxon>
        <taxon>Amphibia</taxon>
        <taxon>Batrachia</taxon>
        <taxon>Caudata</taxon>
        <taxon>Salamandroidea</taxon>
        <taxon>Salamandridae</taxon>
        <taxon>Pleurodelinae</taxon>
        <taxon>Pleurodeles</taxon>
    </lineage>
</organism>
<reference evidence="1" key="1">
    <citation type="journal article" date="2022" name="bioRxiv">
        <title>Sequencing and chromosome-scale assembly of the giantPleurodeles waltlgenome.</title>
        <authorList>
            <person name="Brown T."/>
            <person name="Elewa A."/>
            <person name="Iarovenko S."/>
            <person name="Subramanian E."/>
            <person name="Araus A.J."/>
            <person name="Petzold A."/>
            <person name="Susuki M."/>
            <person name="Suzuki K.-i.T."/>
            <person name="Hayashi T."/>
            <person name="Toyoda A."/>
            <person name="Oliveira C."/>
            <person name="Osipova E."/>
            <person name="Leigh N.D."/>
            <person name="Simon A."/>
            <person name="Yun M.H."/>
        </authorList>
    </citation>
    <scope>NUCLEOTIDE SEQUENCE</scope>
    <source>
        <strain evidence="1">20211129_DDA</strain>
        <tissue evidence="1">Liver</tissue>
    </source>
</reference>
<accession>A0AAV7VRC1</accession>
<name>A0AAV7VRC1_PLEWA</name>
<proteinExistence type="predicted"/>
<evidence type="ECO:0000313" key="2">
    <source>
        <dbReference type="Proteomes" id="UP001066276"/>
    </source>
</evidence>
<dbReference type="Proteomes" id="UP001066276">
    <property type="component" value="Chromosome 2_1"/>
</dbReference>
<protein>
    <recommendedName>
        <fullName evidence="3">Murine leukemia virus integrase C-terminal domain-containing protein</fullName>
    </recommendedName>
</protein>